<feature type="chain" id="PRO_5012496457" description="SGNH hydrolase-type esterase domain-containing protein" evidence="3">
    <location>
        <begin position="24"/>
        <end position="1245"/>
    </location>
</feature>
<feature type="compositionally biased region" description="Acidic residues" evidence="2">
    <location>
        <begin position="825"/>
        <end position="836"/>
    </location>
</feature>
<dbReference type="PANTHER" id="PTHR30383">
    <property type="entry name" value="THIOESTERASE 1/PROTEASE 1/LYSOPHOSPHOLIPASE L1"/>
    <property type="match status" value="1"/>
</dbReference>
<dbReference type="InterPro" id="IPR036514">
    <property type="entry name" value="SGNH_hydro_sf"/>
</dbReference>
<evidence type="ECO:0000313" key="6">
    <source>
        <dbReference type="Proteomes" id="UP000224634"/>
    </source>
</evidence>
<dbReference type="OrthoDB" id="6123at2759"/>
<dbReference type="Pfam" id="PF13472">
    <property type="entry name" value="Lipase_GDSL_2"/>
    <property type="match status" value="1"/>
</dbReference>
<reference evidence="5 6" key="1">
    <citation type="submission" date="2017-10" db="EMBL/GenBank/DDBJ databases">
        <title>Comparative genomics in systemic dimorphic fungi from Ajellomycetaceae.</title>
        <authorList>
            <person name="Munoz J.F."/>
            <person name="Mcewen J.G."/>
            <person name="Clay O.K."/>
            <person name="Cuomo C.A."/>
        </authorList>
    </citation>
    <scope>NUCLEOTIDE SEQUENCE [LARGE SCALE GENOMIC DNA]</scope>
    <source>
        <strain evidence="5 6">UAMH7299</strain>
    </source>
</reference>
<dbReference type="InterPro" id="IPR013830">
    <property type="entry name" value="SGNH_hydro"/>
</dbReference>
<dbReference type="Gene3D" id="3.40.50.1110">
    <property type="entry name" value="SGNH hydrolase"/>
    <property type="match status" value="1"/>
</dbReference>
<dbReference type="GO" id="GO:0004622">
    <property type="term" value="F:phosphatidylcholine lysophospholipase activity"/>
    <property type="evidence" value="ECO:0007669"/>
    <property type="project" value="TreeGrafter"/>
</dbReference>
<dbReference type="AlphaFoldDB" id="A0A2B7Z1D3"/>
<sequence>MRCQRAWMLLTAVWLQVAWLAGAVPTFHHETSSLARRQGISTSLRIMPLGDSITRGSLSTNTNGYRGPLQARLSGTTFDFIGTLVDGDMKDRSHQGHSGKFLSDIESYSLLSIRARPNVILLHGGTNDVDLQRDVSTAPERLGSIIDQLLDRCPDAVVFVAKIIGAKDAALQSRIDAFNSGVAKEVESRASSGKHVLLVDMSTILNTADLADKKHPNDSGYSKMADSWYEAILEADAKGWIGKPVKPEVTIGVGLNNGAGESENAECSGSKWTKKANAANLVRIWEEKGQIFPGHEDASLNNVIFADVTGDGIDDYLLVSDDGQVRAWRGTGTGFEPIGIIVSGPEGVDGRKVRFADLDGDGLADYIVLYDDGAAKAWRNLGKFGSTDAKKWEEVGTIAEGVKGVTGDKVQFADIDGDGLADYLIIYDGGSVAALRNTGNVLSDSSGRKWEEMGTIAPGVAGIPGSKIRFFDFDGDGLADFVIVYDGGSVEVFLNSGNLLNDKSPKWKAIGVVATGVKGVAGKNVRFANLDDDGLADFIALSNDGAVTAYMNSGRYDRAAGVRFADLNGDGRDDFLWVHEDGSADAWLNEGGSGGNWKSIGRIARSPAGATREKVVFADIDGDGRADYLILFDGGAVKGFRNNGNLSPEGGNWEDLGMITDGVGVEGRKLQFADVDGDGLADLLVIYDGGAVKAYKNNGLGSPSGMFSEIGTIATGVSGATGDKIRMTDIDGDGTADYLVVYDGGSVLFYRNNGNLEADPDRRSWDALGVIAAGVQDQGIVLFADLNGDGRSDYLNVHSDGVVDAYLNNCAWAGGSDPETPVPGEDTDDDDDDDPPEIPLCEETLDDADPDNSARVWHRSRAGVIADDFINASGPENWVQKLDNEIFGRLSDSWFCFDTGTVCQLQHSCDAYDEKEVAGAYHLYYSIQQARSFFTSFHERIQDNAIKEILDIEQVIADLKWRDSDDFPPVFALLAGAFTMISGATPFNAWVSGTTSFLGGAASFISSLPADSNDDGDYSARLAAFVKQGFVALNEHVDTVTAVLFGDDPDQDKIPAEMQKQSFDNAIVRAFGDGQWLLQNPTKNLKSDMDVMYRRVKQALAVLILRHSRRCIVLINTDVAPHQCEEQDPDAWWDEERGECFNMFCIDGNNMLVDMETDFGSKLWSPDGDYNFDRDELYANAYDCWMANDGKIGEPVWKGEPGSIPECFFGMVVVKGSYAFENDGKVTLANFPGQFEGRFWFGLEF</sequence>
<feature type="region of interest" description="Disordered" evidence="2">
    <location>
        <begin position="814"/>
        <end position="838"/>
    </location>
</feature>
<proteinExistence type="predicted"/>
<organism evidence="5 6">
    <name type="scientific">Polytolypa hystricis (strain UAMH7299)</name>
    <dbReference type="NCBI Taxonomy" id="1447883"/>
    <lineage>
        <taxon>Eukaryota</taxon>
        <taxon>Fungi</taxon>
        <taxon>Dikarya</taxon>
        <taxon>Ascomycota</taxon>
        <taxon>Pezizomycotina</taxon>
        <taxon>Eurotiomycetes</taxon>
        <taxon>Eurotiomycetidae</taxon>
        <taxon>Onygenales</taxon>
        <taxon>Onygenales incertae sedis</taxon>
        <taxon>Polytolypa</taxon>
    </lineage>
</organism>
<keyword evidence="6" id="KW-1185">Reference proteome</keyword>
<dbReference type="SUPFAM" id="SSF52266">
    <property type="entry name" value="SGNH hydrolase"/>
    <property type="match status" value="1"/>
</dbReference>
<dbReference type="Pfam" id="PF13517">
    <property type="entry name" value="FG-GAP_3"/>
    <property type="match status" value="4"/>
</dbReference>
<dbReference type="Proteomes" id="UP000224634">
    <property type="component" value="Unassembled WGS sequence"/>
</dbReference>
<feature type="domain" description="SGNH hydrolase-type esterase" evidence="4">
    <location>
        <begin position="49"/>
        <end position="221"/>
    </location>
</feature>
<dbReference type="InterPro" id="IPR013517">
    <property type="entry name" value="FG-GAP"/>
</dbReference>
<gene>
    <name evidence="5" type="ORF">AJ80_01235</name>
</gene>
<dbReference type="Gene3D" id="2.130.10.130">
    <property type="entry name" value="Integrin alpha, N-terminal"/>
    <property type="match status" value="1"/>
</dbReference>
<comment type="caution">
    <text evidence="5">The sequence shown here is derived from an EMBL/GenBank/DDBJ whole genome shotgun (WGS) entry which is preliminary data.</text>
</comment>
<keyword evidence="1 3" id="KW-0732">Signal</keyword>
<dbReference type="EMBL" id="PDNA01000010">
    <property type="protein sequence ID" value="PGH27049.1"/>
    <property type="molecule type" value="Genomic_DNA"/>
</dbReference>
<dbReference type="InterPro" id="IPR051532">
    <property type="entry name" value="Ester_Hydrolysis_Enzymes"/>
</dbReference>
<dbReference type="STRING" id="1447883.A0A2B7Z1D3"/>
<evidence type="ECO:0000256" key="1">
    <source>
        <dbReference type="ARBA" id="ARBA00022729"/>
    </source>
</evidence>
<evidence type="ECO:0000256" key="2">
    <source>
        <dbReference type="SAM" id="MobiDB-lite"/>
    </source>
</evidence>
<evidence type="ECO:0000313" key="5">
    <source>
        <dbReference type="EMBL" id="PGH27049.1"/>
    </source>
</evidence>
<accession>A0A2B7Z1D3</accession>
<dbReference type="CDD" id="cd01833">
    <property type="entry name" value="XynB_like"/>
    <property type="match status" value="1"/>
</dbReference>
<dbReference type="SUPFAM" id="SSF69318">
    <property type="entry name" value="Integrin alpha N-terminal domain"/>
    <property type="match status" value="2"/>
</dbReference>
<protein>
    <recommendedName>
        <fullName evidence="4">SGNH hydrolase-type esterase domain-containing protein</fullName>
    </recommendedName>
</protein>
<feature type="signal peptide" evidence="3">
    <location>
        <begin position="1"/>
        <end position="23"/>
    </location>
</feature>
<name>A0A2B7Z1D3_POLH7</name>
<evidence type="ECO:0000256" key="3">
    <source>
        <dbReference type="SAM" id="SignalP"/>
    </source>
</evidence>
<dbReference type="InterPro" id="IPR028994">
    <property type="entry name" value="Integrin_alpha_N"/>
</dbReference>
<evidence type="ECO:0000259" key="4">
    <source>
        <dbReference type="Pfam" id="PF13472"/>
    </source>
</evidence>
<dbReference type="PANTHER" id="PTHR30383:SF5">
    <property type="entry name" value="SGNH HYDROLASE-TYPE ESTERASE DOMAIN-CONTAINING PROTEIN"/>
    <property type="match status" value="1"/>
</dbReference>